<feature type="compositionally biased region" description="Polar residues" evidence="1">
    <location>
        <begin position="455"/>
        <end position="468"/>
    </location>
</feature>
<proteinExistence type="predicted"/>
<organism evidence="2 3">
    <name type="scientific">Agrobacterium larrymoorei</name>
    <dbReference type="NCBI Taxonomy" id="160699"/>
    <lineage>
        <taxon>Bacteria</taxon>
        <taxon>Pseudomonadati</taxon>
        <taxon>Pseudomonadota</taxon>
        <taxon>Alphaproteobacteria</taxon>
        <taxon>Hyphomicrobiales</taxon>
        <taxon>Rhizobiaceae</taxon>
        <taxon>Rhizobium/Agrobacterium group</taxon>
        <taxon>Agrobacterium</taxon>
    </lineage>
</organism>
<reference evidence="2 3" key="1">
    <citation type="submission" date="2023-07" db="EMBL/GenBank/DDBJ databases">
        <title>Functional and genomic diversity of the sorghum phyllosphere microbiome.</title>
        <authorList>
            <person name="Shade A."/>
        </authorList>
    </citation>
    <scope>NUCLEOTIDE SEQUENCE [LARGE SCALE GENOMIC DNA]</scope>
    <source>
        <strain evidence="2 3">SORGH_AS_1126</strain>
    </source>
</reference>
<dbReference type="RefSeq" id="WP_306931642.1">
    <property type="nucleotide sequence ID" value="NZ_JAUTBL010000002.1"/>
</dbReference>
<sequence>MNAIVPPVMTTNIAYQTAVSDEILVNREGSTAVQATGDLALQLAGTSPLDLAGFQAPLFATEVLLKAAPLANKVSAWVFGDPDPEKNGIWSWNGNAWAWTLPLPYSMSVLHNPGAGTPNAIIASSSVPLVKGMLVILPITVTTTASPVTVKVNSKTFTLKSLTGGDILPGSLLKDMLLLALVEGNVLRLVSDQASAAVVAQAQAAAQVALAAANSRLVFNSVAAFKAANIDALIQSVEVLGFYAPGDGGRHTKFRMVAAPSVQEPWHEQSNDGAWWEIKEREVTPQMFGAKADATDIGVGTDDTASIEKWKKYLSANLRTTGVLKGVYRYNPATAWDVGARNDGYSVVGRSKNGDGFYLDNGKTLALEAVNGFYHRFEHVHIRGRVAGPVLRIGKNDFSDAFNSCSFILVVNNDSQDDAAEGTRFNYVLQSDVNLVSNCGVAPADRENRPRLDTGKQSSSGKPASIHSTLREVRPTLPFT</sequence>
<dbReference type="Proteomes" id="UP001224781">
    <property type="component" value="Unassembled WGS sequence"/>
</dbReference>
<evidence type="ECO:0008006" key="4">
    <source>
        <dbReference type="Google" id="ProtNLM"/>
    </source>
</evidence>
<feature type="region of interest" description="Disordered" evidence="1">
    <location>
        <begin position="441"/>
        <end position="480"/>
    </location>
</feature>
<keyword evidence="3" id="KW-1185">Reference proteome</keyword>
<protein>
    <recommendedName>
        <fullName evidence="4">Tail fiber protein</fullName>
    </recommendedName>
</protein>
<dbReference type="EMBL" id="JAUTBL010000002">
    <property type="protein sequence ID" value="MDQ1185421.1"/>
    <property type="molecule type" value="Genomic_DNA"/>
</dbReference>
<gene>
    <name evidence="2" type="ORF">QE408_002564</name>
</gene>
<feature type="compositionally biased region" description="Basic and acidic residues" evidence="1">
    <location>
        <begin position="444"/>
        <end position="454"/>
    </location>
</feature>
<evidence type="ECO:0000313" key="3">
    <source>
        <dbReference type="Proteomes" id="UP001224781"/>
    </source>
</evidence>
<name>A0ABU0UKK3_9HYPH</name>
<evidence type="ECO:0000313" key="2">
    <source>
        <dbReference type="EMBL" id="MDQ1185421.1"/>
    </source>
</evidence>
<evidence type="ECO:0000256" key="1">
    <source>
        <dbReference type="SAM" id="MobiDB-lite"/>
    </source>
</evidence>
<comment type="caution">
    <text evidence="2">The sequence shown here is derived from an EMBL/GenBank/DDBJ whole genome shotgun (WGS) entry which is preliminary data.</text>
</comment>
<accession>A0ABU0UKK3</accession>